<keyword evidence="5 7" id="KW-1133">Transmembrane helix</keyword>
<gene>
    <name evidence="8" type="ORF">SAMN05444955_102128</name>
</gene>
<evidence type="ECO:0000313" key="9">
    <source>
        <dbReference type="Proteomes" id="UP000199695"/>
    </source>
</evidence>
<evidence type="ECO:0000256" key="6">
    <source>
        <dbReference type="ARBA" id="ARBA00023136"/>
    </source>
</evidence>
<comment type="subcellular location">
    <subcellularLocation>
        <location evidence="1">Cell membrane</location>
        <topology evidence="1">Multi-pass membrane protein</topology>
    </subcellularLocation>
</comment>
<keyword evidence="9" id="KW-1185">Reference proteome</keyword>
<proteinExistence type="inferred from homology"/>
<dbReference type="InterPro" id="IPR050968">
    <property type="entry name" value="Cytochrome_c_oxidase_bac_sub4"/>
</dbReference>
<feature type="transmembrane region" description="Helical" evidence="7">
    <location>
        <begin position="21"/>
        <end position="41"/>
    </location>
</feature>
<dbReference type="Pfam" id="PF03626">
    <property type="entry name" value="COX4_pro"/>
    <property type="match status" value="1"/>
</dbReference>
<dbReference type="GO" id="GO:0015078">
    <property type="term" value="F:proton transmembrane transporter activity"/>
    <property type="evidence" value="ECO:0007669"/>
    <property type="project" value="TreeGrafter"/>
</dbReference>
<evidence type="ECO:0000256" key="4">
    <source>
        <dbReference type="ARBA" id="ARBA00022692"/>
    </source>
</evidence>
<dbReference type="GO" id="GO:0009319">
    <property type="term" value="C:cytochrome o ubiquinol oxidase complex"/>
    <property type="evidence" value="ECO:0007669"/>
    <property type="project" value="TreeGrafter"/>
</dbReference>
<organism evidence="8 9">
    <name type="scientific">Lihuaxuella thermophila</name>
    <dbReference type="NCBI Taxonomy" id="1173111"/>
    <lineage>
        <taxon>Bacteria</taxon>
        <taxon>Bacillati</taxon>
        <taxon>Bacillota</taxon>
        <taxon>Bacilli</taxon>
        <taxon>Bacillales</taxon>
        <taxon>Thermoactinomycetaceae</taxon>
        <taxon>Lihuaxuella</taxon>
    </lineage>
</organism>
<feature type="transmembrane region" description="Helical" evidence="7">
    <location>
        <begin position="83"/>
        <end position="102"/>
    </location>
</feature>
<dbReference type="GO" id="GO:0009486">
    <property type="term" value="F:cytochrome bo3 ubiquinol oxidase activity"/>
    <property type="evidence" value="ECO:0007669"/>
    <property type="project" value="TreeGrafter"/>
</dbReference>
<dbReference type="PANTHER" id="PTHR36835">
    <property type="entry name" value="CYTOCHROME BO(3) UBIQUINOL OXIDASE SUBUNIT 4"/>
    <property type="match status" value="1"/>
</dbReference>
<sequence length="103" mass="11613">MDPQLNRQTVKPAKQTSSSSPWKYVISFFLMILFTAIAFILVERNWLSPEGTFWSITILAAIQVVLQLFTFMHLDQKGQEIPIIFMGLGILIAVISVVGIVLM</sequence>
<dbReference type="GO" id="GO:0019646">
    <property type="term" value="P:aerobic electron transport chain"/>
    <property type="evidence" value="ECO:0007669"/>
    <property type="project" value="TreeGrafter"/>
</dbReference>
<dbReference type="AlphaFoldDB" id="A0A1H8BD95"/>
<dbReference type="EMBL" id="FOCQ01000002">
    <property type="protein sequence ID" value="SEM80845.1"/>
    <property type="molecule type" value="Genomic_DNA"/>
</dbReference>
<evidence type="ECO:0000256" key="1">
    <source>
        <dbReference type="ARBA" id="ARBA00004651"/>
    </source>
</evidence>
<feature type="transmembrane region" description="Helical" evidence="7">
    <location>
        <begin position="53"/>
        <end position="71"/>
    </location>
</feature>
<evidence type="ECO:0000313" key="8">
    <source>
        <dbReference type="EMBL" id="SEM80845.1"/>
    </source>
</evidence>
<protein>
    <submittedName>
        <fullName evidence="8">Cytochrome c oxidase subunit 4</fullName>
    </submittedName>
</protein>
<keyword evidence="4 7" id="KW-0812">Transmembrane</keyword>
<comment type="similarity">
    <text evidence="2">Belongs to the cytochrome c oxidase bacterial subunit 4 family.</text>
</comment>
<dbReference type="STRING" id="1173111.SAMN05444955_102128"/>
<evidence type="ECO:0000256" key="7">
    <source>
        <dbReference type="SAM" id="Phobius"/>
    </source>
</evidence>
<evidence type="ECO:0000256" key="5">
    <source>
        <dbReference type="ARBA" id="ARBA00022989"/>
    </source>
</evidence>
<dbReference type="PANTHER" id="PTHR36835:SF1">
    <property type="entry name" value="CYTOCHROME BO(3) UBIQUINOL OXIDASE SUBUNIT 4"/>
    <property type="match status" value="1"/>
</dbReference>
<dbReference type="InterPro" id="IPR005171">
    <property type="entry name" value="Cyt_c_oxidase_su4_prok"/>
</dbReference>
<name>A0A1H8BD95_9BACL</name>
<keyword evidence="3" id="KW-1003">Cell membrane</keyword>
<dbReference type="GO" id="GO:0005886">
    <property type="term" value="C:plasma membrane"/>
    <property type="evidence" value="ECO:0007669"/>
    <property type="project" value="UniProtKB-SubCell"/>
</dbReference>
<dbReference type="RefSeq" id="WP_089965016.1">
    <property type="nucleotide sequence ID" value="NZ_FOCQ01000002.1"/>
</dbReference>
<accession>A0A1H8BD95</accession>
<evidence type="ECO:0000256" key="3">
    <source>
        <dbReference type="ARBA" id="ARBA00022475"/>
    </source>
</evidence>
<evidence type="ECO:0000256" key="2">
    <source>
        <dbReference type="ARBA" id="ARBA00008079"/>
    </source>
</evidence>
<dbReference type="Proteomes" id="UP000199695">
    <property type="component" value="Unassembled WGS sequence"/>
</dbReference>
<dbReference type="GO" id="GO:0015990">
    <property type="term" value="P:electron transport coupled proton transport"/>
    <property type="evidence" value="ECO:0007669"/>
    <property type="project" value="TreeGrafter"/>
</dbReference>
<keyword evidence="6 7" id="KW-0472">Membrane</keyword>
<dbReference type="OrthoDB" id="2989516at2"/>
<reference evidence="8 9" key="1">
    <citation type="submission" date="2016-10" db="EMBL/GenBank/DDBJ databases">
        <authorList>
            <person name="de Groot N.N."/>
        </authorList>
    </citation>
    <scope>NUCLEOTIDE SEQUENCE [LARGE SCALE GENOMIC DNA]</scope>
    <source>
        <strain evidence="8 9">DSM 46701</strain>
    </source>
</reference>